<dbReference type="Proteomes" id="UP001432046">
    <property type="component" value="Chromosome"/>
</dbReference>
<reference evidence="2" key="2">
    <citation type="journal article" date="2021" name="Int. J. Syst. Evol. Microbiol.">
        <title>Bradyrhizobium septentrionale sp. nov. (sv. septentrionale) and Bradyrhizobium quebecense sp. nov. (sv. septentrionale) associated with legumes native to Canada possess rearranged symbiosis genes and numerous insertion sequences.</title>
        <authorList>
            <person name="Bromfield E.S.P."/>
            <person name="Cloutier S."/>
        </authorList>
    </citation>
    <scope>NUCLEOTIDE SEQUENCE</scope>
    <source>
        <strain evidence="2">5S5</strain>
    </source>
</reference>
<protein>
    <submittedName>
        <fullName evidence="1">Uncharacterized protein</fullName>
    </submittedName>
</protein>
<dbReference type="Gene3D" id="1.10.10.10">
    <property type="entry name" value="Winged helix-like DNA-binding domain superfamily/Winged helix DNA-binding domain"/>
    <property type="match status" value="1"/>
</dbReference>
<evidence type="ECO:0000313" key="1">
    <source>
        <dbReference type="EMBL" id="NVI46745.1"/>
    </source>
</evidence>
<evidence type="ECO:0000313" key="3">
    <source>
        <dbReference type="Proteomes" id="UP001432046"/>
    </source>
</evidence>
<evidence type="ECO:0000313" key="2">
    <source>
        <dbReference type="EMBL" id="WXC83406.1"/>
    </source>
</evidence>
<dbReference type="InterPro" id="IPR013324">
    <property type="entry name" value="RNA_pol_sigma_r3/r4-like"/>
</dbReference>
<dbReference type="AlphaFoldDB" id="A0A973W3Z0"/>
<reference evidence="1" key="1">
    <citation type="submission" date="2020-06" db="EMBL/GenBank/DDBJ databases">
        <title>Whole Genome Sequence of Bradyrhizobium sp. Strain 1S1.</title>
        <authorList>
            <person name="Bromfield E.S.P."/>
            <person name="Cloutier S."/>
        </authorList>
    </citation>
    <scope>NUCLEOTIDE SEQUENCE [LARGE SCALE GENOMIC DNA]</scope>
    <source>
        <strain evidence="1">1S1</strain>
    </source>
</reference>
<dbReference type="EMBL" id="CP147711">
    <property type="protein sequence ID" value="WXC83406.1"/>
    <property type="molecule type" value="Genomic_DNA"/>
</dbReference>
<name>A0A973W3Z0_9BRAD</name>
<dbReference type="EMBL" id="JAAOLE020000001">
    <property type="protein sequence ID" value="NVI46745.1"/>
    <property type="molecule type" value="Genomic_DNA"/>
</dbReference>
<organism evidence="1">
    <name type="scientific">Bradyrhizobium septentrionale</name>
    <dbReference type="NCBI Taxonomy" id="1404411"/>
    <lineage>
        <taxon>Bacteria</taxon>
        <taxon>Pseudomonadati</taxon>
        <taxon>Pseudomonadota</taxon>
        <taxon>Alphaproteobacteria</taxon>
        <taxon>Hyphomicrobiales</taxon>
        <taxon>Nitrobacteraceae</taxon>
        <taxon>Bradyrhizobium</taxon>
    </lineage>
</organism>
<keyword evidence="3" id="KW-1185">Reference proteome</keyword>
<sequence>MQIKPAQWTTEDEHRLLQLLRETLLTQREIAQQLGRTEAAVNCRLSVIRKRLAGGKPNEPPQSSMRLHP</sequence>
<proteinExistence type="predicted"/>
<dbReference type="RefSeq" id="WP_166206175.1">
    <property type="nucleotide sequence ID" value="NZ_CP088285.1"/>
</dbReference>
<reference evidence="2" key="3">
    <citation type="submission" date="2024-03" db="EMBL/GenBank/DDBJ databases">
        <authorList>
            <person name="Bromfield E.S.P."/>
            <person name="Cloutier S."/>
        </authorList>
    </citation>
    <scope>NUCLEOTIDE SEQUENCE</scope>
    <source>
        <strain evidence="2">5S5</strain>
    </source>
</reference>
<dbReference type="SUPFAM" id="SSF88659">
    <property type="entry name" value="Sigma3 and sigma4 domains of RNA polymerase sigma factors"/>
    <property type="match status" value="1"/>
</dbReference>
<dbReference type="InterPro" id="IPR036388">
    <property type="entry name" value="WH-like_DNA-bd_sf"/>
</dbReference>
<gene>
    <name evidence="1" type="ORF">HAP48_028045</name>
    <name evidence="2" type="ORF">WDK88_18420</name>
</gene>
<accession>A0A973W3Z0</accession>